<dbReference type="InterPro" id="IPR027387">
    <property type="entry name" value="Cytb/b6-like_sf"/>
</dbReference>
<comment type="caution">
    <text evidence="7">The sequence shown here is derived from an EMBL/GenBank/DDBJ whole genome shotgun (WGS) entry which is preliminary data.</text>
</comment>
<comment type="catalytic activity">
    <reaction evidence="4">
        <text>a quinol + 2 Fe(III)-[cytochrome c](out) = a quinone + 2 Fe(II)-[cytochrome c](out) + 2 H(+)(out)</text>
        <dbReference type="Rhea" id="RHEA:11484"/>
        <dbReference type="Rhea" id="RHEA-COMP:10350"/>
        <dbReference type="Rhea" id="RHEA-COMP:14399"/>
        <dbReference type="ChEBI" id="CHEBI:15378"/>
        <dbReference type="ChEBI" id="CHEBI:24646"/>
        <dbReference type="ChEBI" id="CHEBI:29033"/>
        <dbReference type="ChEBI" id="CHEBI:29034"/>
        <dbReference type="ChEBI" id="CHEBI:132124"/>
        <dbReference type="EC" id="7.1.1.8"/>
    </reaction>
</comment>
<evidence type="ECO:0000256" key="2">
    <source>
        <dbReference type="ARBA" id="ARBA00012951"/>
    </source>
</evidence>
<dbReference type="EMBL" id="JACIBV010000001">
    <property type="protein sequence ID" value="MBB3731666.1"/>
    <property type="molecule type" value="Genomic_DNA"/>
</dbReference>
<sequence>MIGVTLFALVLFESFPGVSLPADQLGGTGLRQAGSPLLSIPLVGTHLSAFLFGGDRAPPPPAPPSGSR</sequence>
<evidence type="ECO:0000313" key="7">
    <source>
        <dbReference type="EMBL" id="MBB3731666.1"/>
    </source>
</evidence>
<dbReference type="SUPFAM" id="SSF81342">
    <property type="entry name" value="Transmembrane di-heme cytochromes"/>
    <property type="match status" value="1"/>
</dbReference>
<dbReference type="GO" id="GO:0016020">
    <property type="term" value="C:membrane"/>
    <property type="evidence" value="ECO:0007669"/>
    <property type="project" value="InterPro"/>
</dbReference>
<dbReference type="InterPro" id="IPR016174">
    <property type="entry name" value="Di-haem_cyt_TM"/>
</dbReference>
<reference evidence="7 8" key="1">
    <citation type="submission" date="2020-08" db="EMBL/GenBank/DDBJ databases">
        <title>Sequencing the genomes of 1000 actinobacteria strains.</title>
        <authorList>
            <person name="Klenk H.-P."/>
        </authorList>
    </citation>
    <scope>NUCLEOTIDE SEQUENCE [LARGE SCALE GENOMIC DNA]</scope>
    <source>
        <strain evidence="7 8">DSM 44320</strain>
    </source>
</reference>
<feature type="domain" description="Cytochrome b/b6 N-terminal region profile" evidence="6">
    <location>
        <begin position="1"/>
        <end position="68"/>
    </location>
</feature>
<dbReference type="GO" id="GO:0022904">
    <property type="term" value="P:respiratory electron transport chain"/>
    <property type="evidence" value="ECO:0007669"/>
    <property type="project" value="InterPro"/>
</dbReference>
<organism evidence="7 8">
    <name type="scientific">Nonomuraea dietziae</name>
    <dbReference type="NCBI Taxonomy" id="65515"/>
    <lineage>
        <taxon>Bacteria</taxon>
        <taxon>Bacillati</taxon>
        <taxon>Actinomycetota</taxon>
        <taxon>Actinomycetes</taxon>
        <taxon>Streptosporangiales</taxon>
        <taxon>Streptosporangiaceae</taxon>
        <taxon>Nonomuraea</taxon>
    </lineage>
</organism>
<evidence type="ECO:0000259" key="6">
    <source>
        <dbReference type="PROSITE" id="PS51002"/>
    </source>
</evidence>
<comment type="cofactor">
    <cofactor evidence="1">
        <name>heme</name>
        <dbReference type="ChEBI" id="CHEBI:30413"/>
    </cofactor>
</comment>
<dbReference type="GO" id="GO:0008121">
    <property type="term" value="F:quinol-cytochrome-c reductase activity"/>
    <property type="evidence" value="ECO:0007669"/>
    <property type="project" value="UniProtKB-EC"/>
</dbReference>
<dbReference type="PROSITE" id="PS51002">
    <property type="entry name" value="CYTB_NTER"/>
    <property type="match status" value="1"/>
</dbReference>
<evidence type="ECO:0000256" key="4">
    <source>
        <dbReference type="ARBA" id="ARBA00029351"/>
    </source>
</evidence>
<evidence type="ECO:0000256" key="1">
    <source>
        <dbReference type="ARBA" id="ARBA00001971"/>
    </source>
</evidence>
<dbReference type="Proteomes" id="UP000579945">
    <property type="component" value="Unassembled WGS sequence"/>
</dbReference>
<accession>A0A7W5VBA0</accession>
<gene>
    <name evidence="7" type="ORF">FHR33_007526</name>
</gene>
<evidence type="ECO:0000256" key="3">
    <source>
        <dbReference type="ARBA" id="ARBA00016116"/>
    </source>
</evidence>
<dbReference type="Gene3D" id="1.20.810.10">
    <property type="entry name" value="Cytochrome Bc1 Complex, Chain C"/>
    <property type="match status" value="1"/>
</dbReference>
<evidence type="ECO:0000256" key="5">
    <source>
        <dbReference type="ARBA" id="ARBA00029568"/>
    </source>
</evidence>
<proteinExistence type="predicted"/>
<keyword evidence="8" id="KW-1185">Reference proteome</keyword>
<dbReference type="AlphaFoldDB" id="A0A7W5VBA0"/>
<evidence type="ECO:0000313" key="8">
    <source>
        <dbReference type="Proteomes" id="UP000579945"/>
    </source>
</evidence>
<dbReference type="GO" id="GO:0016491">
    <property type="term" value="F:oxidoreductase activity"/>
    <property type="evidence" value="ECO:0007669"/>
    <property type="project" value="InterPro"/>
</dbReference>
<dbReference type="RefSeq" id="WP_183657968.1">
    <property type="nucleotide sequence ID" value="NZ_JBEPFQ010000008.1"/>
</dbReference>
<dbReference type="EC" id="7.1.1.8" evidence="2"/>
<dbReference type="Pfam" id="PF13631">
    <property type="entry name" value="Cytochrom_B_N_2"/>
    <property type="match status" value="1"/>
</dbReference>
<protein>
    <recommendedName>
        <fullName evidence="3">Cytochrome bc1 complex cytochrome b subunit</fullName>
        <ecNumber evidence="2">7.1.1.8</ecNumber>
    </recommendedName>
    <alternativeName>
        <fullName evidence="5">Cytochrome bc1 reductase complex subunit QcrB</fullName>
    </alternativeName>
</protein>
<name>A0A7W5VBA0_9ACTN</name>
<dbReference type="InterPro" id="IPR005797">
    <property type="entry name" value="Cyt_b/b6_N"/>
</dbReference>